<dbReference type="PANTHER" id="PTHR33221:SF5">
    <property type="entry name" value="HTH-TYPE TRANSCRIPTIONAL REGULATOR ISCR"/>
    <property type="match status" value="1"/>
</dbReference>
<keyword evidence="1" id="KW-0238">DNA-binding</keyword>
<dbReference type="EMBL" id="QUWK01000005">
    <property type="protein sequence ID" value="RFU95227.1"/>
    <property type="molecule type" value="Genomic_DNA"/>
</dbReference>
<dbReference type="RefSeq" id="WP_117330036.1">
    <property type="nucleotide sequence ID" value="NZ_QUWK01000005.1"/>
</dbReference>
<accession>A0A372MHG2</accession>
<dbReference type="InterPro" id="IPR036390">
    <property type="entry name" value="WH_DNA-bd_sf"/>
</dbReference>
<gene>
    <name evidence="2" type="ORF">DYP60_06270</name>
</gene>
<dbReference type="GO" id="GO:0003677">
    <property type="term" value="F:DNA binding"/>
    <property type="evidence" value="ECO:0007669"/>
    <property type="project" value="UniProtKB-KW"/>
</dbReference>
<dbReference type="Pfam" id="PF02082">
    <property type="entry name" value="Rrf2"/>
    <property type="match status" value="1"/>
</dbReference>
<dbReference type="PANTHER" id="PTHR33221">
    <property type="entry name" value="WINGED HELIX-TURN-HELIX TRANSCRIPTIONAL REGULATOR, RRF2 FAMILY"/>
    <property type="match status" value="1"/>
</dbReference>
<evidence type="ECO:0000313" key="2">
    <source>
        <dbReference type="EMBL" id="RFU95227.1"/>
    </source>
</evidence>
<dbReference type="Proteomes" id="UP000264002">
    <property type="component" value="Unassembled WGS sequence"/>
</dbReference>
<organism evidence="2 3">
    <name type="scientific">Sphaerochaeta halotolerans</name>
    <dbReference type="NCBI Taxonomy" id="2293840"/>
    <lineage>
        <taxon>Bacteria</taxon>
        <taxon>Pseudomonadati</taxon>
        <taxon>Spirochaetota</taxon>
        <taxon>Spirochaetia</taxon>
        <taxon>Spirochaetales</taxon>
        <taxon>Sphaerochaetaceae</taxon>
        <taxon>Sphaerochaeta</taxon>
    </lineage>
</organism>
<proteinExistence type="predicted"/>
<sequence>MKLSTKGRYSLQTMVYLATCKENCSIRSISEATGISSGYLEQLMIPLRRAKLVVAERGVQGGYRIARSGITCHDVLSASEGDFHPAPCQDCGRSEACKTHQIWSLLQNAVVDYSKQVYIEDLASHLVEQEVGGGI</sequence>
<keyword evidence="3" id="KW-1185">Reference proteome</keyword>
<reference evidence="3" key="1">
    <citation type="submission" date="2018-08" db="EMBL/GenBank/DDBJ databases">
        <authorList>
            <person name="Grouzdev D.S."/>
            <person name="Krutkina M.S."/>
        </authorList>
    </citation>
    <scope>NUCLEOTIDE SEQUENCE [LARGE SCALE GENOMIC DNA]</scope>
    <source>
        <strain evidence="3">4-11</strain>
    </source>
</reference>
<name>A0A372MHG2_9SPIR</name>
<dbReference type="InterPro" id="IPR000944">
    <property type="entry name" value="Tscrpt_reg_Rrf2"/>
</dbReference>
<evidence type="ECO:0000256" key="1">
    <source>
        <dbReference type="ARBA" id="ARBA00023125"/>
    </source>
</evidence>
<dbReference type="GO" id="GO:0005829">
    <property type="term" value="C:cytosol"/>
    <property type="evidence" value="ECO:0007669"/>
    <property type="project" value="TreeGrafter"/>
</dbReference>
<protein>
    <submittedName>
        <fullName evidence="2">Rrf2 family transcriptional regulator</fullName>
    </submittedName>
</protein>
<comment type="caution">
    <text evidence="2">The sequence shown here is derived from an EMBL/GenBank/DDBJ whole genome shotgun (WGS) entry which is preliminary data.</text>
</comment>
<dbReference type="SUPFAM" id="SSF46785">
    <property type="entry name" value="Winged helix' DNA-binding domain"/>
    <property type="match status" value="1"/>
</dbReference>
<dbReference type="GO" id="GO:0003700">
    <property type="term" value="F:DNA-binding transcription factor activity"/>
    <property type="evidence" value="ECO:0007669"/>
    <property type="project" value="TreeGrafter"/>
</dbReference>
<dbReference type="OrthoDB" id="9808360at2"/>
<dbReference type="NCBIfam" id="TIGR00738">
    <property type="entry name" value="rrf2_super"/>
    <property type="match status" value="1"/>
</dbReference>
<dbReference type="PROSITE" id="PS51197">
    <property type="entry name" value="HTH_RRF2_2"/>
    <property type="match status" value="1"/>
</dbReference>
<dbReference type="Gene3D" id="1.10.10.10">
    <property type="entry name" value="Winged helix-like DNA-binding domain superfamily/Winged helix DNA-binding domain"/>
    <property type="match status" value="1"/>
</dbReference>
<reference evidence="2 3" key="2">
    <citation type="submission" date="2018-09" db="EMBL/GenBank/DDBJ databases">
        <title>Genome of Sphaerochaeta halotolerans strain 4-11.</title>
        <authorList>
            <person name="Nazina T.N."/>
            <person name="Sokolova D.S."/>
        </authorList>
    </citation>
    <scope>NUCLEOTIDE SEQUENCE [LARGE SCALE GENOMIC DNA]</scope>
    <source>
        <strain evidence="2 3">4-11</strain>
    </source>
</reference>
<dbReference type="AlphaFoldDB" id="A0A372MHG2"/>
<evidence type="ECO:0000313" key="3">
    <source>
        <dbReference type="Proteomes" id="UP000264002"/>
    </source>
</evidence>
<dbReference type="InterPro" id="IPR036388">
    <property type="entry name" value="WH-like_DNA-bd_sf"/>
</dbReference>